<evidence type="ECO:0000313" key="2">
    <source>
        <dbReference type="Proteomes" id="UP001225072"/>
    </source>
</evidence>
<proteinExistence type="predicted"/>
<comment type="caution">
    <text evidence="1">The sequence shown here is derived from an EMBL/GenBank/DDBJ whole genome shotgun (WGS) entry which is preliminary data.</text>
</comment>
<dbReference type="EMBL" id="JAUTAL010000001">
    <property type="protein sequence ID" value="MDQ1096730.1"/>
    <property type="molecule type" value="Genomic_DNA"/>
</dbReference>
<keyword evidence="2" id="KW-1185">Reference proteome</keyword>
<name>A0ABU0TI49_9FLAO</name>
<sequence length="94" mass="10740">MYFESVENKDIRICDLLVRISGEALPDYSIVDFWEADLTAIGIQTGGKLVYISTYTSNEPCQYTVIIEESDTGRVLEKINECPYDCLIDIMKNF</sequence>
<reference evidence="1 2" key="1">
    <citation type="submission" date="2023-07" db="EMBL/GenBank/DDBJ databases">
        <title>Functional and genomic diversity of the sorghum phyllosphere microbiome.</title>
        <authorList>
            <person name="Shade A."/>
        </authorList>
    </citation>
    <scope>NUCLEOTIDE SEQUENCE [LARGE SCALE GENOMIC DNA]</scope>
    <source>
        <strain evidence="1 2">SORGH_AS_1064</strain>
    </source>
</reference>
<dbReference type="Proteomes" id="UP001225072">
    <property type="component" value="Unassembled WGS sequence"/>
</dbReference>
<evidence type="ECO:0000313" key="1">
    <source>
        <dbReference type="EMBL" id="MDQ1096730.1"/>
    </source>
</evidence>
<organism evidence="1 2">
    <name type="scientific">Chryseobacterium camelliae</name>
    <dbReference type="NCBI Taxonomy" id="1265445"/>
    <lineage>
        <taxon>Bacteria</taxon>
        <taxon>Pseudomonadati</taxon>
        <taxon>Bacteroidota</taxon>
        <taxon>Flavobacteriia</taxon>
        <taxon>Flavobacteriales</taxon>
        <taxon>Weeksellaceae</taxon>
        <taxon>Chryseobacterium group</taxon>
        <taxon>Chryseobacterium</taxon>
    </lineage>
</organism>
<accession>A0ABU0TI49</accession>
<protein>
    <submittedName>
        <fullName evidence="1">Uncharacterized protein</fullName>
    </submittedName>
</protein>
<gene>
    <name evidence="1" type="ORF">QE404_001877</name>
</gene>